<gene>
    <name evidence="2" type="ORF">BD324DRAFT_183214</name>
</gene>
<keyword evidence="3" id="KW-1185">Reference proteome</keyword>
<name>A0A1Y1UA07_9TREE</name>
<dbReference type="AlphaFoldDB" id="A0A1Y1UA07"/>
<evidence type="ECO:0000313" key="3">
    <source>
        <dbReference type="Proteomes" id="UP000193218"/>
    </source>
</evidence>
<dbReference type="RefSeq" id="XP_021868203.1">
    <property type="nucleotide sequence ID" value="XM_022012118.1"/>
</dbReference>
<accession>A0A1Y1UA07</accession>
<comment type="caution">
    <text evidence="2">The sequence shown here is derived from an EMBL/GenBank/DDBJ whole genome shotgun (WGS) entry which is preliminary data.</text>
</comment>
<dbReference type="GeneID" id="33553926"/>
<dbReference type="Proteomes" id="UP000193218">
    <property type="component" value="Unassembled WGS sequence"/>
</dbReference>
<protein>
    <submittedName>
        <fullName evidence="2">Uncharacterized protein</fullName>
    </submittedName>
</protein>
<dbReference type="EMBL" id="NBSH01000016">
    <property type="protein sequence ID" value="ORX33915.1"/>
    <property type="molecule type" value="Genomic_DNA"/>
</dbReference>
<evidence type="ECO:0000256" key="1">
    <source>
        <dbReference type="SAM" id="MobiDB-lite"/>
    </source>
</evidence>
<evidence type="ECO:0000313" key="2">
    <source>
        <dbReference type="EMBL" id="ORX33915.1"/>
    </source>
</evidence>
<feature type="region of interest" description="Disordered" evidence="1">
    <location>
        <begin position="20"/>
        <end position="59"/>
    </location>
</feature>
<feature type="compositionally biased region" description="Polar residues" evidence="1">
    <location>
        <begin position="33"/>
        <end position="46"/>
    </location>
</feature>
<proteinExistence type="predicted"/>
<reference evidence="2 3" key="1">
    <citation type="submission" date="2017-03" db="EMBL/GenBank/DDBJ databases">
        <title>Widespread Adenine N6-methylation of Active Genes in Fungi.</title>
        <authorList>
            <consortium name="DOE Joint Genome Institute"/>
            <person name="Mondo S.J."/>
            <person name="Dannebaum R.O."/>
            <person name="Kuo R.C."/>
            <person name="Louie K.B."/>
            <person name="Bewick A.J."/>
            <person name="Labutti K."/>
            <person name="Haridas S."/>
            <person name="Kuo A."/>
            <person name="Salamov A."/>
            <person name="Ahrendt S.R."/>
            <person name="Lau R."/>
            <person name="Bowen B.P."/>
            <person name="Lipzen A."/>
            <person name="Sullivan W."/>
            <person name="Andreopoulos W.B."/>
            <person name="Clum A."/>
            <person name="Lindquist E."/>
            <person name="Daum C."/>
            <person name="Northen T.R."/>
            <person name="Ramamoorthy G."/>
            <person name="Schmitz R.J."/>
            <person name="Gryganskyi A."/>
            <person name="Culley D."/>
            <person name="Magnuson J."/>
            <person name="James T.Y."/>
            <person name="O'Malley M.A."/>
            <person name="Stajich J.E."/>
            <person name="Spatafora J.W."/>
            <person name="Visel A."/>
            <person name="Grigoriev I.V."/>
        </authorList>
    </citation>
    <scope>NUCLEOTIDE SEQUENCE [LARGE SCALE GENOMIC DNA]</scope>
    <source>
        <strain evidence="2 3">NRRL Y-17943</strain>
    </source>
</reference>
<sequence length="143" mass="15758">MSPILKRDISEHARQARKLASVLTGERAPSPEGSWNNEPSSSTLVSLDSPRIEPGNGSIATGRKINEILDRDRHVTDLNKEEDSGQVLGRVESDEHQRMLQSPWSGQVERMGFLDAHDDGLNTSWKAQGGQWADLKSLLMGVS</sequence>
<organism evidence="2 3">
    <name type="scientific">Kockovaella imperatae</name>
    <dbReference type="NCBI Taxonomy" id="4999"/>
    <lineage>
        <taxon>Eukaryota</taxon>
        <taxon>Fungi</taxon>
        <taxon>Dikarya</taxon>
        <taxon>Basidiomycota</taxon>
        <taxon>Agaricomycotina</taxon>
        <taxon>Tremellomycetes</taxon>
        <taxon>Tremellales</taxon>
        <taxon>Cuniculitremaceae</taxon>
        <taxon>Kockovaella</taxon>
    </lineage>
</organism>
<dbReference type="InParanoid" id="A0A1Y1UA07"/>